<gene>
    <name evidence="1" type="ORF">UFOPK2370_01000</name>
</gene>
<accession>A0A6J6NXN7</accession>
<name>A0A6J6NXN7_9ZZZZ</name>
<organism evidence="1">
    <name type="scientific">freshwater metagenome</name>
    <dbReference type="NCBI Taxonomy" id="449393"/>
    <lineage>
        <taxon>unclassified sequences</taxon>
        <taxon>metagenomes</taxon>
        <taxon>ecological metagenomes</taxon>
    </lineage>
</organism>
<sequence>MKFTFRDPQGNSVGSTEFAKQILATAVEKTQPDFAREILAESKWRKNYQSYFLRLSKIEFGDRAIALEVMQSALTAMTEQIQNENNESIAGLARAGFVAKGLVETVAVAGTGVVEPMWPNANLAELAAGWVNRDLAEPDVLEAFKYLQNNPGTKPGGDLLFALAGNAELSGAKDWLSLGGRVAVVARPNPVAWQALLEHAKRSAGTLLVPVLRANNAKPELYERAGLDLVQDVSAIASWLHELSRTESRVVVSSYAYIGGSNQIIAQAAQDALIAAASTNIAKSKLALSWLATPLDVVVAGKEIHDRQLEKHRARGSLVRARDGFWRIFGQLEKAEPTLIETTSGTSVSFDASSVRQGSSYLLAKHSEKWRAMVAARQGNLVSYTVAPPAATRSVLSVKVLNYTYKGLARFGVYPFSAAATRRVMALLLLRNLNDSNSPAAPANSGNQVRLVSATSVHGATWRLAYSSESIWVVATVLGFFSRRDKNAIVEIDSPSNRLAK</sequence>
<dbReference type="EMBL" id="CAEZXK010000030">
    <property type="protein sequence ID" value="CAB4691620.1"/>
    <property type="molecule type" value="Genomic_DNA"/>
</dbReference>
<protein>
    <submittedName>
        <fullName evidence="1">Unannotated protein</fullName>
    </submittedName>
</protein>
<evidence type="ECO:0000313" key="1">
    <source>
        <dbReference type="EMBL" id="CAB4691620.1"/>
    </source>
</evidence>
<dbReference type="AlphaFoldDB" id="A0A6J6NXN7"/>
<proteinExistence type="predicted"/>
<reference evidence="1" key="1">
    <citation type="submission" date="2020-05" db="EMBL/GenBank/DDBJ databases">
        <authorList>
            <person name="Chiriac C."/>
            <person name="Salcher M."/>
            <person name="Ghai R."/>
            <person name="Kavagutti S V."/>
        </authorList>
    </citation>
    <scope>NUCLEOTIDE SEQUENCE</scope>
</reference>